<gene>
    <name evidence="1" type="ORF">Nepgr_016355</name>
</gene>
<comment type="caution">
    <text evidence="1">The sequence shown here is derived from an EMBL/GenBank/DDBJ whole genome shotgun (WGS) entry which is preliminary data.</text>
</comment>
<accession>A0AAD3SPK8</accession>
<dbReference type="Proteomes" id="UP001279734">
    <property type="component" value="Unassembled WGS sequence"/>
</dbReference>
<proteinExistence type="predicted"/>
<sequence length="268" mass="29181">MSAFLPECASSAPPFELCEVCEFDVCGADIDEGYLMRCFAADGITGFVGAIWNTGCHWDVFCSCLLSDVVRSLDPVVLLWLREALLTGCGCFDVVLRVLHSDPAGRITSTSCEPLEVNRQVCSAVDSAEAMPPNESGHDSVQALSIVYPDYGAEDSTVVTRHGCWFHLVRMSQWWMAANFAGLNWQLLLGVVIGSYWICKLQSSGSDSPGGAEKAHDWDDQRIQLSALALLLCGLRPSLWFGCCCGSALRSWIGFLLHLAVESVDDDV</sequence>
<evidence type="ECO:0000313" key="1">
    <source>
        <dbReference type="EMBL" id="GMH14514.1"/>
    </source>
</evidence>
<name>A0AAD3SPK8_NEPGR</name>
<dbReference type="AlphaFoldDB" id="A0AAD3SPK8"/>
<keyword evidence="2" id="KW-1185">Reference proteome</keyword>
<reference evidence="1" key="1">
    <citation type="submission" date="2023-05" db="EMBL/GenBank/DDBJ databases">
        <title>Nepenthes gracilis genome sequencing.</title>
        <authorList>
            <person name="Fukushima K."/>
        </authorList>
    </citation>
    <scope>NUCLEOTIDE SEQUENCE</scope>
    <source>
        <strain evidence="1">SING2019-196</strain>
    </source>
</reference>
<dbReference type="EMBL" id="BSYO01000014">
    <property type="protein sequence ID" value="GMH14514.1"/>
    <property type="molecule type" value="Genomic_DNA"/>
</dbReference>
<evidence type="ECO:0000313" key="2">
    <source>
        <dbReference type="Proteomes" id="UP001279734"/>
    </source>
</evidence>
<protein>
    <submittedName>
        <fullName evidence="1">Uncharacterized protein</fullName>
    </submittedName>
</protein>
<organism evidence="1 2">
    <name type="scientific">Nepenthes gracilis</name>
    <name type="common">Slender pitcher plant</name>
    <dbReference type="NCBI Taxonomy" id="150966"/>
    <lineage>
        <taxon>Eukaryota</taxon>
        <taxon>Viridiplantae</taxon>
        <taxon>Streptophyta</taxon>
        <taxon>Embryophyta</taxon>
        <taxon>Tracheophyta</taxon>
        <taxon>Spermatophyta</taxon>
        <taxon>Magnoliopsida</taxon>
        <taxon>eudicotyledons</taxon>
        <taxon>Gunneridae</taxon>
        <taxon>Pentapetalae</taxon>
        <taxon>Caryophyllales</taxon>
        <taxon>Nepenthaceae</taxon>
        <taxon>Nepenthes</taxon>
    </lineage>
</organism>